<evidence type="ECO:0000256" key="9">
    <source>
        <dbReference type="ARBA" id="ARBA00023136"/>
    </source>
</evidence>
<reference evidence="14" key="1">
    <citation type="submission" date="2023-07" db="EMBL/GenBank/DDBJ databases">
        <title>30 novel species of actinomycetes from the DSMZ collection.</title>
        <authorList>
            <person name="Nouioui I."/>
        </authorList>
    </citation>
    <scope>NUCLEOTIDE SEQUENCE [LARGE SCALE GENOMIC DNA]</scope>
    <source>
        <strain evidence="14">DSM 46792</strain>
    </source>
</reference>
<dbReference type="HAMAP" id="MF_01844">
    <property type="entry name" value="NhaA"/>
    <property type="match status" value="1"/>
</dbReference>
<keyword evidence="2 11" id="KW-0813">Transport</keyword>
<dbReference type="Proteomes" id="UP001183222">
    <property type="component" value="Unassembled WGS sequence"/>
</dbReference>
<keyword evidence="3 11" id="KW-0050">Antiport</keyword>
<keyword evidence="5 11" id="KW-0812">Transmembrane</keyword>
<feature type="transmembrane region" description="Helical" evidence="11">
    <location>
        <begin position="29"/>
        <end position="47"/>
    </location>
</feature>
<evidence type="ECO:0000256" key="8">
    <source>
        <dbReference type="ARBA" id="ARBA00023065"/>
    </source>
</evidence>
<keyword evidence="9 11" id="KW-0472">Membrane</keyword>
<evidence type="ECO:0000256" key="5">
    <source>
        <dbReference type="ARBA" id="ARBA00022692"/>
    </source>
</evidence>
<feature type="transmembrane region" description="Helical" evidence="11">
    <location>
        <begin position="141"/>
        <end position="159"/>
    </location>
</feature>
<feature type="transmembrane region" description="Helical" evidence="11">
    <location>
        <begin position="241"/>
        <end position="259"/>
    </location>
</feature>
<feature type="transmembrane region" description="Helical" evidence="11">
    <location>
        <begin position="67"/>
        <end position="88"/>
    </location>
</feature>
<keyword evidence="14" id="KW-1185">Reference proteome</keyword>
<feature type="transmembrane region" description="Helical" evidence="11">
    <location>
        <begin position="312"/>
        <end position="335"/>
    </location>
</feature>
<keyword evidence="10 11" id="KW-0739">Sodium transport</keyword>
<evidence type="ECO:0000256" key="12">
    <source>
        <dbReference type="SAM" id="MobiDB-lite"/>
    </source>
</evidence>
<keyword evidence="8 11" id="KW-0406">Ion transport</keyword>
<feature type="transmembrane region" description="Helical" evidence="11">
    <location>
        <begin position="280"/>
        <end position="300"/>
    </location>
</feature>
<evidence type="ECO:0000256" key="3">
    <source>
        <dbReference type="ARBA" id="ARBA00022449"/>
    </source>
</evidence>
<feature type="compositionally biased region" description="Basic and acidic residues" evidence="12">
    <location>
        <begin position="433"/>
        <end position="443"/>
    </location>
</feature>
<gene>
    <name evidence="11 13" type="primary">nhaA</name>
    <name evidence="13" type="ORF">RM425_02700</name>
</gene>
<evidence type="ECO:0000256" key="2">
    <source>
        <dbReference type="ARBA" id="ARBA00022448"/>
    </source>
</evidence>
<dbReference type="Pfam" id="PF06965">
    <property type="entry name" value="Na_H_antiport_1"/>
    <property type="match status" value="1"/>
</dbReference>
<keyword evidence="7 11" id="KW-0915">Sodium</keyword>
<feature type="transmembrane region" description="Helical" evidence="11">
    <location>
        <begin position="196"/>
        <end position="213"/>
    </location>
</feature>
<evidence type="ECO:0000256" key="11">
    <source>
        <dbReference type="HAMAP-Rule" id="MF_01844"/>
    </source>
</evidence>
<comment type="subcellular location">
    <subcellularLocation>
        <location evidence="1">Cell inner membrane</location>
        <topology evidence="1">Multi-pass membrane protein</topology>
    </subcellularLocation>
    <subcellularLocation>
        <location evidence="11">Cell membrane</location>
        <topology evidence="11">Multi-pass membrane protein</topology>
    </subcellularLocation>
</comment>
<dbReference type="PANTHER" id="PTHR30341">
    <property type="entry name" value="SODIUM ION/PROTON ANTIPORTER NHAA-RELATED"/>
    <property type="match status" value="1"/>
</dbReference>
<comment type="function">
    <text evidence="11">Na(+)/H(+) antiporter that extrudes sodium in exchange for external protons.</text>
</comment>
<accession>A0ABU2K3P7</accession>
<evidence type="ECO:0000313" key="13">
    <source>
        <dbReference type="EMBL" id="MDT0274801.1"/>
    </source>
</evidence>
<comment type="caution">
    <text evidence="13">The sequence shown here is derived from an EMBL/GenBank/DDBJ whole genome shotgun (WGS) entry which is preliminary data.</text>
</comment>
<feature type="transmembrane region" description="Helical" evidence="11">
    <location>
        <begin position="171"/>
        <end position="190"/>
    </location>
</feature>
<evidence type="ECO:0000256" key="10">
    <source>
        <dbReference type="ARBA" id="ARBA00023201"/>
    </source>
</evidence>
<sequence length="498" mass="52800">MSTPPSPRLLGRGSWRETQRVATVLRRETVGGALLLLAALIAIVWANSPWVETYESLRETRVGPASLHLDLTLGTWAADGLLAIFFFVAGLELKREFVAGDLREPRRAALPIAAAVGGMAVPALFFVLLNLGSPGDALQGWAIPSATDIAFALAVLAVISTHLPSALRTFLLTLAVVDDLLAIMVIAIFYTAALNVPALLLSLVPLAVFGFLVQRRIRSWWLLLPLALLTWVLMHESGVHATVAGVLLAFTVPVVRSQSTGGPDAGPGMAEHFEHLIRPISAGVAVPVFAFFSAGVAVGGVSGLSESLGDSIAIGIVVGLVAGKAIGITGATWLVSRFTRAQLDENLGWPDVVGLALLGGMGFTVSLLITELAYVDDPESFEHAKVGILFGTLLAAALAAVILRLRNRRYKQMYAAESRDLDQDGIPDAWDTVDDRAEHRPDWEGAPPPGSTYAGAPLGDEDHAPPPAYETVDDEAEHDPDWKGTPPPGRSARPFADG</sequence>
<dbReference type="EMBL" id="JAVREI010000001">
    <property type="protein sequence ID" value="MDT0274801.1"/>
    <property type="molecule type" value="Genomic_DNA"/>
</dbReference>
<evidence type="ECO:0000313" key="14">
    <source>
        <dbReference type="Proteomes" id="UP001183222"/>
    </source>
</evidence>
<feature type="transmembrane region" description="Helical" evidence="11">
    <location>
        <begin position="347"/>
        <end position="374"/>
    </location>
</feature>
<feature type="transmembrane region" description="Helical" evidence="11">
    <location>
        <begin position="386"/>
        <end position="405"/>
    </location>
</feature>
<feature type="transmembrane region" description="Helical" evidence="11">
    <location>
        <begin position="108"/>
        <end position="129"/>
    </location>
</feature>
<dbReference type="RefSeq" id="WP_311343642.1">
    <property type="nucleotide sequence ID" value="NZ_JAVREI010000001.1"/>
</dbReference>
<dbReference type="NCBIfam" id="TIGR00773">
    <property type="entry name" value="NhaA"/>
    <property type="match status" value="1"/>
</dbReference>
<dbReference type="InterPro" id="IPR023171">
    <property type="entry name" value="Na/H_antiporter_dom_sf"/>
</dbReference>
<comment type="catalytic activity">
    <reaction evidence="11">
        <text>Na(+)(in) + 2 H(+)(out) = Na(+)(out) + 2 H(+)(in)</text>
        <dbReference type="Rhea" id="RHEA:29251"/>
        <dbReference type="ChEBI" id="CHEBI:15378"/>
        <dbReference type="ChEBI" id="CHEBI:29101"/>
    </reaction>
</comment>
<proteinExistence type="inferred from homology"/>
<dbReference type="Gene3D" id="1.20.1530.10">
    <property type="entry name" value="Na+/H+ antiporter like domain"/>
    <property type="match status" value="1"/>
</dbReference>
<feature type="region of interest" description="Disordered" evidence="12">
    <location>
        <begin position="424"/>
        <end position="498"/>
    </location>
</feature>
<keyword evidence="4 11" id="KW-1003">Cell membrane</keyword>
<evidence type="ECO:0000256" key="1">
    <source>
        <dbReference type="ARBA" id="ARBA00004429"/>
    </source>
</evidence>
<dbReference type="InterPro" id="IPR004670">
    <property type="entry name" value="NhaA"/>
</dbReference>
<comment type="similarity">
    <text evidence="11">Belongs to the NhaA Na(+)/H(+) (TC 2.A.33) antiporter family.</text>
</comment>
<dbReference type="PANTHER" id="PTHR30341:SF0">
    <property type="entry name" value="NA(+)_H(+) ANTIPORTER NHAA"/>
    <property type="match status" value="1"/>
</dbReference>
<evidence type="ECO:0000256" key="4">
    <source>
        <dbReference type="ARBA" id="ARBA00022475"/>
    </source>
</evidence>
<feature type="transmembrane region" description="Helical" evidence="11">
    <location>
        <begin position="220"/>
        <end position="235"/>
    </location>
</feature>
<keyword evidence="6 11" id="KW-1133">Transmembrane helix</keyword>
<protein>
    <recommendedName>
        <fullName evidence="11">Na(+)/H(+) antiporter NhaA</fullName>
    </recommendedName>
    <alternativeName>
        <fullName evidence="11">Sodium/proton antiporter NhaA</fullName>
    </alternativeName>
</protein>
<name>A0ABU2K3P7_9ACTN</name>
<evidence type="ECO:0000256" key="7">
    <source>
        <dbReference type="ARBA" id="ARBA00023053"/>
    </source>
</evidence>
<organism evidence="13 14">
    <name type="scientific">Blastococcus goldschmidtiae</name>
    <dbReference type="NCBI Taxonomy" id="3075546"/>
    <lineage>
        <taxon>Bacteria</taxon>
        <taxon>Bacillati</taxon>
        <taxon>Actinomycetota</taxon>
        <taxon>Actinomycetes</taxon>
        <taxon>Geodermatophilales</taxon>
        <taxon>Geodermatophilaceae</taxon>
        <taxon>Blastococcus</taxon>
    </lineage>
</organism>
<evidence type="ECO:0000256" key="6">
    <source>
        <dbReference type="ARBA" id="ARBA00022989"/>
    </source>
</evidence>